<dbReference type="Proteomes" id="UP000221795">
    <property type="component" value="Segment"/>
</dbReference>
<dbReference type="EMBL" id="KY368640">
    <property type="protein sequence ID" value="APZ82621.1"/>
    <property type="molecule type" value="Genomic_DNA"/>
</dbReference>
<sequence>MSKSLTERVMEGKSLSVWDVEMAIECLSDFLDEALNEKHKDSAVEELRALIDVIDKALEQHGNDEYFIG</sequence>
<reference evidence="1" key="1">
    <citation type="journal article" date="2017" name="Viruses">
        <title>Characterization of Bacillus subtilis Viruses vB_BsuM-Goe2 and vB_BsuM-Goe3.</title>
        <authorList>
            <person name="Willms I.M."/>
            <person name="Hoppert M."/>
            <person name="Hertel R."/>
        </authorList>
    </citation>
    <scope>NUCLEOTIDE SEQUENCE [LARGE SCALE GENOMIC DNA]</scope>
</reference>
<name>A0A217ER98_BPGO3</name>
<evidence type="ECO:0000313" key="1">
    <source>
        <dbReference type="EMBL" id="APZ82621.1"/>
    </source>
</evidence>
<keyword evidence="2" id="KW-1185">Reference proteome</keyword>
<proteinExistence type="predicted"/>
<organism evidence="1 2">
    <name type="scientific">Bacillus phage vB_BsuM-Goe3</name>
    <dbReference type="NCBI Taxonomy" id="1933063"/>
    <lineage>
        <taxon>Viruses</taxon>
        <taxon>Duplodnaviria</taxon>
        <taxon>Heunggongvirae</taxon>
        <taxon>Uroviricota</taxon>
        <taxon>Caudoviricetes</taxon>
        <taxon>Herelleviridae</taxon>
        <taxon>Bastillevirinae</taxon>
        <taxon>Grisebachstrassevirus</taxon>
        <taxon>Grisebachstrassevirus goe3</taxon>
    </lineage>
</organism>
<protein>
    <submittedName>
        <fullName evidence="1">Uncharacterized protein</fullName>
    </submittedName>
</protein>
<organismHost>
    <name type="scientific">Bacillus subtilis</name>
    <dbReference type="NCBI Taxonomy" id="1423"/>
</organismHost>
<accession>A0A217ER98</accession>
<evidence type="ECO:0000313" key="2">
    <source>
        <dbReference type="Proteomes" id="UP000221795"/>
    </source>
</evidence>
<gene>
    <name evidence="1" type="ORF">Goe3_c16000</name>
</gene>